<dbReference type="PANTHER" id="PTHR39203">
    <property type="entry name" value="CYTOPLASMIC PROTEIN-RELATED"/>
    <property type="match status" value="1"/>
</dbReference>
<dbReference type="CDD" id="cd06553">
    <property type="entry name" value="ASCH_Ef3133_like"/>
    <property type="match status" value="1"/>
</dbReference>
<reference evidence="2 3" key="1">
    <citation type="submission" date="2019-11" db="EMBL/GenBank/DDBJ databases">
        <title>Maribacter lutea sp. nov., a marine bacterium isolated from intertidal sand.</title>
        <authorList>
            <person name="Liu A."/>
        </authorList>
    </citation>
    <scope>NUCLEOTIDE SEQUENCE [LARGE SCALE GENOMIC DNA]</scope>
    <source>
        <strain evidence="2 3">RZ05</strain>
    </source>
</reference>
<dbReference type="AlphaFoldDB" id="A0A6I2MPI8"/>
<dbReference type="SUPFAM" id="SSF88697">
    <property type="entry name" value="PUA domain-like"/>
    <property type="match status" value="1"/>
</dbReference>
<protein>
    <submittedName>
        <fullName evidence="2">ASCH domain-containing protein</fullName>
    </submittedName>
</protein>
<evidence type="ECO:0000313" key="3">
    <source>
        <dbReference type="Proteomes" id="UP000443153"/>
    </source>
</evidence>
<comment type="caution">
    <text evidence="2">The sequence shown here is derived from an EMBL/GenBank/DDBJ whole genome shotgun (WGS) entry which is preliminary data.</text>
</comment>
<proteinExistence type="predicted"/>
<dbReference type="InterPro" id="IPR015947">
    <property type="entry name" value="PUA-like_sf"/>
</dbReference>
<dbReference type="Gene3D" id="3.10.400.10">
    <property type="entry name" value="Sulfate adenylyltransferase"/>
    <property type="match status" value="1"/>
</dbReference>
<dbReference type="Pfam" id="PF04266">
    <property type="entry name" value="ASCH"/>
    <property type="match status" value="1"/>
</dbReference>
<feature type="domain" description="ASCH" evidence="1">
    <location>
        <begin position="29"/>
        <end position="152"/>
    </location>
</feature>
<organism evidence="2 3">
    <name type="scientific">Maribacter luteus</name>
    <dbReference type="NCBI Taxonomy" id="2594478"/>
    <lineage>
        <taxon>Bacteria</taxon>
        <taxon>Pseudomonadati</taxon>
        <taxon>Bacteroidota</taxon>
        <taxon>Flavobacteriia</taxon>
        <taxon>Flavobacteriales</taxon>
        <taxon>Flavobacteriaceae</taxon>
        <taxon>Maribacter</taxon>
    </lineage>
</organism>
<dbReference type="SMART" id="SM01022">
    <property type="entry name" value="ASCH"/>
    <property type="match status" value="1"/>
</dbReference>
<dbReference type="InterPro" id="IPR007374">
    <property type="entry name" value="ASCH_domain"/>
</dbReference>
<dbReference type="PANTHER" id="PTHR39203:SF1">
    <property type="entry name" value="CYTOPLASMIC PROTEIN"/>
    <property type="match status" value="1"/>
</dbReference>
<dbReference type="PIRSF" id="PIRSF021320">
    <property type="entry name" value="DUF984"/>
    <property type="match status" value="1"/>
</dbReference>
<dbReference type="EMBL" id="WKJH01000005">
    <property type="protein sequence ID" value="MRX64174.1"/>
    <property type="molecule type" value="Genomic_DNA"/>
</dbReference>
<name>A0A6I2MPI8_9FLAO</name>
<dbReference type="OrthoDB" id="9807542at2"/>
<sequence length="155" mass="18088">MDNASARNMWGDYLDNHLEDAFAEAPKTVHFYDNEKDANECVQLVKTGIKRATSHSLLGLQYRKEPLPKIGDFTVVTDWDGKAQCILRTTSVKLKPYFSIDEEYAKLEGEGDKNLAYWKKVHWDYFTRELAPYNRVPRDSMIVVCEVFEKVFERK</sequence>
<evidence type="ECO:0000313" key="2">
    <source>
        <dbReference type="EMBL" id="MRX64174.1"/>
    </source>
</evidence>
<dbReference type="RefSeq" id="WP_154365759.1">
    <property type="nucleotide sequence ID" value="NZ_WKJH01000005.1"/>
</dbReference>
<dbReference type="InterPro" id="IPR009326">
    <property type="entry name" value="DUF984"/>
</dbReference>
<accession>A0A6I2MPI8</accession>
<gene>
    <name evidence="2" type="ORF">GJ691_08330</name>
</gene>
<evidence type="ECO:0000259" key="1">
    <source>
        <dbReference type="SMART" id="SM01022"/>
    </source>
</evidence>
<keyword evidence="3" id="KW-1185">Reference proteome</keyword>
<dbReference type="Proteomes" id="UP000443153">
    <property type="component" value="Unassembled WGS sequence"/>
</dbReference>